<evidence type="ECO:0000313" key="2">
    <source>
        <dbReference type="Proteomes" id="UP001596500"/>
    </source>
</evidence>
<reference evidence="2" key="1">
    <citation type="journal article" date="2019" name="Int. J. Syst. Evol. Microbiol.">
        <title>The Global Catalogue of Microorganisms (GCM) 10K type strain sequencing project: providing services to taxonomists for standard genome sequencing and annotation.</title>
        <authorList>
            <consortium name="The Broad Institute Genomics Platform"/>
            <consortium name="The Broad Institute Genome Sequencing Center for Infectious Disease"/>
            <person name="Wu L."/>
            <person name="Ma J."/>
        </authorList>
    </citation>
    <scope>NUCLEOTIDE SEQUENCE [LARGE SCALE GENOMIC DNA]</scope>
    <source>
        <strain evidence="2">CGMCC 1.12942</strain>
    </source>
</reference>
<organism evidence="1 2">
    <name type="scientific">Laceyella putida</name>
    <dbReference type="NCBI Taxonomy" id="110101"/>
    <lineage>
        <taxon>Bacteria</taxon>
        <taxon>Bacillati</taxon>
        <taxon>Bacillota</taxon>
        <taxon>Bacilli</taxon>
        <taxon>Bacillales</taxon>
        <taxon>Thermoactinomycetaceae</taxon>
        <taxon>Laceyella</taxon>
    </lineage>
</organism>
<dbReference type="Proteomes" id="UP001596500">
    <property type="component" value="Unassembled WGS sequence"/>
</dbReference>
<dbReference type="EMBL" id="JBHTBW010000062">
    <property type="protein sequence ID" value="MFC7442872.1"/>
    <property type="molecule type" value="Genomic_DNA"/>
</dbReference>
<protein>
    <submittedName>
        <fullName evidence="1">Uncharacterized protein</fullName>
    </submittedName>
</protein>
<name>A0ABW2RPE5_9BACL</name>
<comment type="caution">
    <text evidence="1">The sequence shown here is derived from an EMBL/GenBank/DDBJ whole genome shotgun (WGS) entry which is preliminary data.</text>
</comment>
<gene>
    <name evidence="1" type="ORF">ACFQNG_17500</name>
</gene>
<proteinExistence type="predicted"/>
<evidence type="ECO:0000313" key="1">
    <source>
        <dbReference type="EMBL" id="MFC7442872.1"/>
    </source>
</evidence>
<keyword evidence="2" id="KW-1185">Reference proteome</keyword>
<accession>A0ABW2RPE5</accession>
<sequence>MEYKEKEYMFSTFILNHIQNTNKIVTTFTYSQKIKRKLEVISKVVDERKNLFPMSADGRVKRMGKRFWRDRHSPFSIQKIFEIASRNNS</sequence>
<dbReference type="RefSeq" id="WP_379867034.1">
    <property type="nucleotide sequence ID" value="NZ_JBHTBW010000062.1"/>
</dbReference>